<evidence type="ECO:0000256" key="1">
    <source>
        <dbReference type="ARBA" id="ARBA00004141"/>
    </source>
</evidence>
<dbReference type="Pfam" id="PF02683">
    <property type="entry name" value="DsbD_TM"/>
    <property type="match status" value="1"/>
</dbReference>
<dbReference type="SUPFAM" id="SSF52833">
    <property type="entry name" value="Thioredoxin-like"/>
    <property type="match status" value="1"/>
</dbReference>
<feature type="compositionally biased region" description="Polar residues" evidence="6">
    <location>
        <begin position="69"/>
        <end position="80"/>
    </location>
</feature>
<comment type="subcellular location">
    <subcellularLocation>
        <location evidence="1">Membrane</location>
        <topology evidence="1">Multi-pass membrane protein</topology>
    </subcellularLocation>
</comment>
<reference evidence="8 9" key="2">
    <citation type="submission" date="2015-01" db="EMBL/GenBank/DDBJ databases">
        <authorList>
            <consortium name="NBRP consortium"/>
            <person name="Sawabe T."/>
            <person name="Meirelles P."/>
            <person name="Feng G."/>
            <person name="Sayaka M."/>
            <person name="Hattori M."/>
            <person name="Ohkuma M."/>
        </authorList>
    </citation>
    <scope>NUCLEOTIDE SEQUENCE [LARGE SCALE GENOMIC DNA]</scope>
    <source>
        <strain evidence="9">JCM 19241</strain>
    </source>
</reference>
<reference evidence="8 9" key="1">
    <citation type="submission" date="2015-01" db="EMBL/GenBank/DDBJ databases">
        <title>Vibrio sp. C94 JCM 19241 whole genome shotgun sequence.</title>
        <authorList>
            <person name="Sawabe T."/>
            <person name="Meirelles P."/>
            <person name="Feng G."/>
            <person name="Sayaka M."/>
            <person name="Hattori M."/>
            <person name="Ohkuma M."/>
        </authorList>
    </citation>
    <scope>NUCLEOTIDE SEQUENCE [LARGE SCALE GENOMIC DNA]</scope>
    <source>
        <strain evidence="9">JCM 19241</strain>
    </source>
</reference>
<dbReference type="Gene3D" id="3.40.30.10">
    <property type="entry name" value="Glutaredoxin"/>
    <property type="match status" value="1"/>
</dbReference>
<organism evidence="8 9">
    <name type="scientific">Vibrio ishigakensis</name>
    <dbReference type="NCBI Taxonomy" id="1481914"/>
    <lineage>
        <taxon>Bacteria</taxon>
        <taxon>Pseudomonadati</taxon>
        <taxon>Pseudomonadota</taxon>
        <taxon>Gammaproteobacteria</taxon>
        <taxon>Vibrionales</taxon>
        <taxon>Vibrionaceae</taxon>
        <taxon>Vibrio</taxon>
    </lineage>
</organism>
<keyword evidence="2" id="KW-0812">Transmembrane</keyword>
<comment type="caution">
    <text evidence="8">The sequence shown here is derived from an EMBL/GenBank/DDBJ whole genome shotgun (WGS) entry which is preliminary data.</text>
</comment>
<keyword evidence="3" id="KW-0201">Cytochrome c-type biogenesis</keyword>
<dbReference type="AlphaFoldDB" id="A0A0B8Q9R1"/>
<dbReference type="GO" id="GO:0015035">
    <property type="term" value="F:protein-disulfide reductase activity"/>
    <property type="evidence" value="ECO:0007669"/>
    <property type="project" value="TreeGrafter"/>
</dbReference>
<feature type="domain" description="Cytochrome C biogenesis protein transmembrane" evidence="7">
    <location>
        <begin position="89"/>
        <end position="302"/>
    </location>
</feature>
<feature type="region of interest" description="Disordered" evidence="6">
    <location>
        <begin position="59"/>
        <end position="80"/>
    </location>
</feature>
<evidence type="ECO:0000256" key="6">
    <source>
        <dbReference type="SAM" id="MobiDB-lite"/>
    </source>
</evidence>
<evidence type="ECO:0000256" key="4">
    <source>
        <dbReference type="ARBA" id="ARBA00022989"/>
    </source>
</evidence>
<sequence length="485" mass="52019">MNYSKAIKRTSLLGVFVALIAIFSLAVNADSSNQRYASDTHIQGAPELVSIEAVSNATQPENHPVSESEPLTAQSFNSTPPSEDSMLQMFLFALIGGLILNIMPCVLPVLGMKLGSVISAKGIEKKQIRLQFISSALGILSSFWLIAGFLSLLKFSGSAVGWGIQFQSGWFIALMALVTGLFGFNMLGLFDIRLSSSASTWMASKGDNSYRGHYLQGMFATLLATPCTAPFLGTAVAFALTTSIPTMIAIFSALGLGMALPWILVACFPSIALALPKAGPWMNKVKLVFATMMLMTCLWLLTLLANHLPIFWVYVIGIAGFVSLVLRVLKIHGPKPTAWLGGGAISFVTLSMIVASLNADSWATPLPKDPDWVPLSTQAIDDYVADGRTVFVNVTADWCITCRANKIGVLLQNPVYDSLTNSTVVPMEGDWTVASDPITDYLRQNGRVGVPFNIVYGPATPEGIPLPIILSEEAVMSAIKLASGR</sequence>
<dbReference type="STRING" id="1481914.JCM19241_3157"/>
<name>A0A0B8Q9R1_9VIBR</name>
<dbReference type="InterPro" id="IPR036249">
    <property type="entry name" value="Thioredoxin-like_sf"/>
</dbReference>
<evidence type="ECO:0000259" key="7">
    <source>
        <dbReference type="Pfam" id="PF02683"/>
    </source>
</evidence>
<dbReference type="InterPro" id="IPR035671">
    <property type="entry name" value="DsbD_gamma"/>
</dbReference>
<dbReference type="EMBL" id="BBSC01000001">
    <property type="protein sequence ID" value="GAM73702.1"/>
    <property type="molecule type" value="Genomic_DNA"/>
</dbReference>
<gene>
    <name evidence="8" type="ORF">JCM19241_3157</name>
</gene>
<dbReference type="CDD" id="cd02953">
    <property type="entry name" value="DsbDgamma"/>
    <property type="match status" value="1"/>
</dbReference>
<dbReference type="Pfam" id="PF13899">
    <property type="entry name" value="Thioredoxin_7"/>
    <property type="match status" value="1"/>
</dbReference>
<protein>
    <submittedName>
        <fullName evidence="8">Membrane protein</fullName>
    </submittedName>
</protein>
<dbReference type="PANTHER" id="PTHR32234">
    <property type="entry name" value="THIOL:DISULFIDE INTERCHANGE PROTEIN DSBD"/>
    <property type="match status" value="1"/>
</dbReference>
<evidence type="ECO:0000256" key="2">
    <source>
        <dbReference type="ARBA" id="ARBA00022692"/>
    </source>
</evidence>
<dbReference type="Proteomes" id="UP000031666">
    <property type="component" value="Unassembled WGS sequence"/>
</dbReference>
<dbReference type="GO" id="GO:0017004">
    <property type="term" value="P:cytochrome complex assembly"/>
    <property type="evidence" value="ECO:0007669"/>
    <property type="project" value="UniProtKB-KW"/>
</dbReference>
<dbReference type="PANTHER" id="PTHR32234:SF3">
    <property type="entry name" value="SUPPRESSION OF COPPER SENSITIVITY PROTEIN"/>
    <property type="match status" value="1"/>
</dbReference>
<evidence type="ECO:0000256" key="3">
    <source>
        <dbReference type="ARBA" id="ARBA00022748"/>
    </source>
</evidence>
<keyword evidence="5" id="KW-0472">Membrane</keyword>
<dbReference type="GO" id="GO:0045454">
    <property type="term" value="P:cell redox homeostasis"/>
    <property type="evidence" value="ECO:0007669"/>
    <property type="project" value="TreeGrafter"/>
</dbReference>
<proteinExistence type="predicted"/>
<dbReference type="GO" id="GO:0016020">
    <property type="term" value="C:membrane"/>
    <property type="evidence" value="ECO:0007669"/>
    <property type="project" value="UniProtKB-SubCell"/>
</dbReference>
<evidence type="ECO:0000256" key="5">
    <source>
        <dbReference type="ARBA" id="ARBA00023136"/>
    </source>
</evidence>
<evidence type="ECO:0000313" key="8">
    <source>
        <dbReference type="EMBL" id="GAM73702.1"/>
    </source>
</evidence>
<keyword evidence="4" id="KW-1133">Transmembrane helix</keyword>
<accession>A0A0B8Q9R1</accession>
<evidence type="ECO:0000313" key="9">
    <source>
        <dbReference type="Proteomes" id="UP000031666"/>
    </source>
</evidence>
<dbReference type="InterPro" id="IPR003834">
    <property type="entry name" value="Cyt_c_assmbl_TM_dom"/>
</dbReference>